<protein>
    <submittedName>
        <fullName evidence="10">Jg317 protein</fullName>
    </submittedName>
</protein>
<dbReference type="FunFam" id="1.20.1250.20:FF:000218">
    <property type="entry name" value="facilitated trehalose transporter Tret1"/>
    <property type="match status" value="1"/>
</dbReference>
<comment type="caution">
    <text evidence="10">The sequence shown here is derived from an EMBL/GenBank/DDBJ whole genome shotgun (WGS) entry which is preliminary data.</text>
</comment>
<dbReference type="OrthoDB" id="6339427at2759"/>
<feature type="transmembrane region" description="Helical" evidence="8">
    <location>
        <begin position="282"/>
        <end position="302"/>
    </location>
</feature>
<keyword evidence="4" id="KW-0762">Sugar transport</keyword>
<dbReference type="PANTHER" id="PTHR48021">
    <property type="match status" value="1"/>
</dbReference>
<dbReference type="GO" id="GO:0005886">
    <property type="term" value="C:plasma membrane"/>
    <property type="evidence" value="ECO:0007669"/>
    <property type="project" value="UniProtKB-SubCell"/>
</dbReference>
<dbReference type="InterPro" id="IPR050549">
    <property type="entry name" value="MFS_Trehalose_Transporter"/>
</dbReference>
<dbReference type="InterPro" id="IPR020846">
    <property type="entry name" value="MFS_dom"/>
</dbReference>
<evidence type="ECO:0000256" key="1">
    <source>
        <dbReference type="ARBA" id="ARBA00004651"/>
    </source>
</evidence>
<dbReference type="Gene3D" id="1.20.1250.20">
    <property type="entry name" value="MFS general substrate transporter like domains"/>
    <property type="match status" value="1"/>
</dbReference>
<reference evidence="10" key="1">
    <citation type="submission" date="2022-03" db="EMBL/GenBank/DDBJ databases">
        <authorList>
            <person name="Lindestad O."/>
        </authorList>
    </citation>
    <scope>NUCLEOTIDE SEQUENCE</scope>
</reference>
<dbReference type="GO" id="GO:0022857">
    <property type="term" value="F:transmembrane transporter activity"/>
    <property type="evidence" value="ECO:0007669"/>
    <property type="project" value="InterPro"/>
</dbReference>
<evidence type="ECO:0000256" key="7">
    <source>
        <dbReference type="ARBA" id="ARBA00023136"/>
    </source>
</evidence>
<sequence length="468" mass="51572">MGVLLNMFGQGMVLSFPSILLPAILSPGSEIKADLHVASWVASCVGISSIPALLISSFLMDWCGRKKSHIIFIIPGIIGWTLIYFASNITVLMLGRVLCGLTAGSTVALGAVVIGEYTSPSNRGMFLNLKTTAVCFGNMTVHIVGNYLVWKYVALVALVPHIAAVLIICTWPESPAWLASKKRFKSSEKSFYWLRGADAESRREIGELVRAQKERLTETKSTSMSKKISEFYNNFTRRDFIKPMIVMIFCGLLLEACGRHIFPAYALQIVKEVTGNSTDSFYYTLGIDLIISASALFSSALVKVLKRRTLLFTSGFAALFILACVCLYLYLTANGIISKDKPWIPILLFSVYFILSNLGCTPIPLALLGELFPLAHRGVGSALSGIIFSLFLIVGMQVTPFLLVSVKVYGSFAFFGSAMGVALVVLCFILPETKDKTLQDIEYYFNFGKFNEYVTDNDEEVKVKMISH</sequence>
<organism evidence="10 11">
    <name type="scientific">Pararge aegeria aegeria</name>
    <dbReference type="NCBI Taxonomy" id="348720"/>
    <lineage>
        <taxon>Eukaryota</taxon>
        <taxon>Metazoa</taxon>
        <taxon>Ecdysozoa</taxon>
        <taxon>Arthropoda</taxon>
        <taxon>Hexapoda</taxon>
        <taxon>Insecta</taxon>
        <taxon>Pterygota</taxon>
        <taxon>Neoptera</taxon>
        <taxon>Endopterygota</taxon>
        <taxon>Lepidoptera</taxon>
        <taxon>Glossata</taxon>
        <taxon>Ditrysia</taxon>
        <taxon>Papilionoidea</taxon>
        <taxon>Nymphalidae</taxon>
        <taxon>Satyrinae</taxon>
        <taxon>Satyrini</taxon>
        <taxon>Parargina</taxon>
        <taxon>Pararge</taxon>
    </lineage>
</organism>
<dbReference type="Pfam" id="PF00083">
    <property type="entry name" value="Sugar_tr"/>
    <property type="match status" value="1"/>
</dbReference>
<dbReference type="AlphaFoldDB" id="A0A8S4RP19"/>
<evidence type="ECO:0000256" key="6">
    <source>
        <dbReference type="ARBA" id="ARBA00022989"/>
    </source>
</evidence>
<dbReference type="EMBL" id="CAKXAJ010025427">
    <property type="protein sequence ID" value="CAH2239280.1"/>
    <property type="molecule type" value="Genomic_DNA"/>
</dbReference>
<feature type="transmembrane region" description="Helical" evidence="8">
    <location>
        <begin position="409"/>
        <end position="430"/>
    </location>
</feature>
<name>A0A8S4RP19_9NEOP</name>
<keyword evidence="5 8" id="KW-0812">Transmembrane</keyword>
<evidence type="ECO:0000259" key="9">
    <source>
        <dbReference type="PROSITE" id="PS50850"/>
    </source>
</evidence>
<feature type="domain" description="Major facilitator superfamily (MFS) profile" evidence="9">
    <location>
        <begin position="1"/>
        <end position="434"/>
    </location>
</feature>
<feature type="transmembrane region" description="Helical" evidence="8">
    <location>
        <begin position="70"/>
        <end position="87"/>
    </location>
</feature>
<dbReference type="PANTHER" id="PTHR48021:SF1">
    <property type="entry name" value="GH07001P-RELATED"/>
    <property type="match status" value="1"/>
</dbReference>
<keyword evidence="3" id="KW-1003">Cell membrane</keyword>
<dbReference type="InterPro" id="IPR036259">
    <property type="entry name" value="MFS_trans_sf"/>
</dbReference>
<feature type="transmembrane region" description="Helical" evidence="8">
    <location>
        <begin position="150"/>
        <end position="171"/>
    </location>
</feature>
<feature type="transmembrane region" description="Helical" evidence="8">
    <location>
        <begin position="343"/>
        <end position="367"/>
    </location>
</feature>
<evidence type="ECO:0000256" key="4">
    <source>
        <dbReference type="ARBA" id="ARBA00022597"/>
    </source>
</evidence>
<dbReference type="Proteomes" id="UP000838756">
    <property type="component" value="Unassembled WGS sequence"/>
</dbReference>
<feature type="transmembrane region" description="Helical" evidence="8">
    <location>
        <begin position="379"/>
        <end position="403"/>
    </location>
</feature>
<keyword evidence="11" id="KW-1185">Reference proteome</keyword>
<comment type="subcellular location">
    <subcellularLocation>
        <location evidence="1">Cell membrane</location>
        <topology evidence="1">Multi-pass membrane protein</topology>
    </subcellularLocation>
</comment>
<gene>
    <name evidence="10" type="primary">jg317</name>
    <name evidence="10" type="ORF">PAEG_LOCUS16075</name>
</gene>
<evidence type="ECO:0000313" key="11">
    <source>
        <dbReference type="Proteomes" id="UP000838756"/>
    </source>
</evidence>
<dbReference type="SUPFAM" id="SSF103473">
    <property type="entry name" value="MFS general substrate transporter"/>
    <property type="match status" value="1"/>
</dbReference>
<keyword evidence="6 8" id="KW-1133">Transmembrane helix</keyword>
<evidence type="ECO:0000256" key="2">
    <source>
        <dbReference type="ARBA" id="ARBA00022448"/>
    </source>
</evidence>
<evidence type="ECO:0000256" key="8">
    <source>
        <dbReference type="SAM" id="Phobius"/>
    </source>
</evidence>
<feature type="transmembrane region" description="Helical" evidence="8">
    <location>
        <begin position="93"/>
        <end position="114"/>
    </location>
</feature>
<keyword evidence="2" id="KW-0813">Transport</keyword>
<evidence type="ECO:0000256" key="5">
    <source>
        <dbReference type="ARBA" id="ARBA00022692"/>
    </source>
</evidence>
<dbReference type="PROSITE" id="PS50850">
    <property type="entry name" value="MFS"/>
    <property type="match status" value="1"/>
</dbReference>
<feature type="transmembrane region" description="Helical" evidence="8">
    <location>
        <begin position="37"/>
        <end position="58"/>
    </location>
</feature>
<feature type="transmembrane region" description="Helical" evidence="8">
    <location>
        <begin position="309"/>
        <end position="331"/>
    </location>
</feature>
<evidence type="ECO:0000313" key="10">
    <source>
        <dbReference type="EMBL" id="CAH2239280.1"/>
    </source>
</evidence>
<evidence type="ECO:0000256" key="3">
    <source>
        <dbReference type="ARBA" id="ARBA00022475"/>
    </source>
</evidence>
<feature type="transmembrane region" description="Helical" evidence="8">
    <location>
        <begin position="7"/>
        <end position="25"/>
    </location>
</feature>
<feature type="transmembrane region" description="Helical" evidence="8">
    <location>
        <begin position="244"/>
        <end position="262"/>
    </location>
</feature>
<keyword evidence="7 8" id="KW-0472">Membrane</keyword>
<proteinExistence type="predicted"/>
<accession>A0A8S4RP19</accession>
<dbReference type="InterPro" id="IPR005828">
    <property type="entry name" value="MFS_sugar_transport-like"/>
</dbReference>